<dbReference type="SMART" id="SM00091">
    <property type="entry name" value="PAS"/>
    <property type="match status" value="1"/>
</dbReference>
<dbReference type="FunFam" id="3.30.565.10:FF:000010">
    <property type="entry name" value="Sensor histidine kinase RcsC"/>
    <property type="match status" value="1"/>
</dbReference>
<dbReference type="Proteomes" id="UP000649604">
    <property type="component" value="Unassembled WGS sequence"/>
</dbReference>
<evidence type="ECO:0000313" key="18">
    <source>
        <dbReference type="EMBL" id="MBD3326867.1"/>
    </source>
</evidence>
<dbReference type="Pfam" id="PF02518">
    <property type="entry name" value="HATPase_c"/>
    <property type="match status" value="1"/>
</dbReference>
<feature type="coiled-coil region" evidence="13">
    <location>
        <begin position="891"/>
        <end position="918"/>
    </location>
</feature>
<dbReference type="NCBIfam" id="TIGR00229">
    <property type="entry name" value="sensory_box"/>
    <property type="match status" value="1"/>
</dbReference>
<evidence type="ECO:0000313" key="19">
    <source>
        <dbReference type="Proteomes" id="UP000649604"/>
    </source>
</evidence>
<dbReference type="InterPro" id="IPR013655">
    <property type="entry name" value="PAS_fold_3"/>
</dbReference>
<evidence type="ECO:0000256" key="12">
    <source>
        <dbReference type="PROSITE-ProRule" id="PRU00169"/>
    </source>
</evidence>
<keyword evidence="8" id="KW-0067">ATP-binding</keyword>
<keyword evidence="13" id="KW-0175">Coiled coil</keyword>
<dbReference type="SUPFAM" id="SSF53850">
    <property type="entry name" value="Periplasmic binding protein-like II"/>
    <property type="match status" value="3"/>
</dbReference>
<keyword evidence="7" id="KW-0418">Kinase</keyword>
<feature type="domain" description="PAS" evidence="16">
    <location>
        <begin position="783"/>
        <end position="853"/>
    </location>
</feature>
<keyword evidence="6" id="KW-0547">Nucleotide-binding</keyword>
<evidence type="ECO:0000256" key="11">
    <source>
        <dbReference type="ARBA" id="ARBA00023306"/>
    </source>
</evidence>
<evidence type="ECO:0000256" key="7">
    <source>
        <dbReference type="ARBA" id="ARBA00022777"/>
    </source>
</evidence>
<dbReference type="SUPFAM" id="SSF55874">
    <property type="entry name" value="ATPase domain of HSP90 chaperone/DNA topoisomerase II/histidine kinase"/>
    <property type="match status" value="1"/>
</dbReference>
<dbReference type="SMART" id="SM00086">
    <property type="entry name" value="PAC"/>
    <property type="match status" value="1"/>
</dbReference>
<comment type="catalytic activity">
    <reaction evidence="1">
        <text>ATP + protein L-histidine = ADP + protein N-phospho-L-histidine.</text>
        <dbReference type="EC" id="2.7.13.3"/>
    </reaction>
</comment>
<name>A0A9D5JZ05_9BACT</name>
<feature type="modified residue" description="4-aspartylphosphate" evidence="12">
    <location>
        <position position="1227"/>
    </location>
</feature>
<dbReference type="SMART" id="SM00448">
    <property type="entry name" value="REC"/>
    <property type="match status" value="1"/>
</dbReference>
<evidence type="ECO:0000256" key="9">
    <source>
        <dbReference type="ARBA" id="ARBA00023012"/>
    </source>
</evidence>
<dbReference type="PRINTS" id="PR00344">
    <property type="entry name" value="BCTRLSENSOR"/>
</dbReference>
<evidence type="ECO:0000256" key="6">
    <source>
        <dbReference type="ARBA" id="ARBA00022741"/>
    </source>
</evidence>
<dbReference type="FunFam" id="1.10.287.130:FF:000038">
    <property type="entry name" value="Sensory transduction histidine kinase"/>
    <property type="match status" value="1"/>
</dbReference>
<dbReference type="EC" id="2.7.13.3" evidence="3"/>
<evidence type="ECO:0000256" key="4">
    <source>
        <dbReference type="ARBA" id="ARBA00022553"/>
    </source>
</evidence>
<evidence type="ECO:0000256" key="8">
    <source>
        <dbReference type="ARBA" id="ARBA00022840"/>
    </source>
</evidence>
<evidence type="ECO:0000256" key="2">
    <source>
        <dbReference type="ARBA" id="ARBA00004370"/>
    </source>
</evidence>
<dbReference type="InterPro" id="IPR003661">
    <property type="entry name" value="HisK_dim/P_dom"/>
</dbReference>
<comment type="subcellular location">
    <subcellularLocation>
        <location evidence="2">Membrane</location>
    </subcellularLocation>
</comment>
<dbReference type="GO" id="GO:0016020">
    <property type="term" value="C:membrane"/>
    <property type="evidence" value="ECO:0007669"/>
    <property type="project" value="UniProtKB-SubCell"/>
</dbReference>
<dbReference type="CDD" id="cd01007">
    <property type="entry name" value="PBP2_BvgS_HisK_like"/>
    <property type="match status" value="1"/>
</dbReference>
<dbReference type="Pfam" id="PF08447">
    <property type="entry name" value="PAS_3"/>
    <property type="match status" value="1"/>
</dbReference>
<dbReference type="Gene3D" id="3.30.565.10">
    <property type="entry name" value="Histidine kinase-like ATPase, C-terminal domain"/>
    <property type="match status" value="1"/>
</dbReference>
<keyword evidence="11" id="KW-0131">Cell cycle</keyword>
<keyword evidence="10" id="KW-0472">Membrane</keyword>
<keyword evidence="4 12" id="KW-0597">Phosphoprotein</keyword>
<dbReference type="InterPro" id="IPR036890">
    <property type="entry name" value="HATPase_C_sf"/>
</dbReference>
<dbReference type="Gene3D" id="3.30.450.20">
    <property type="entry name" value="PAS domain"/>
    <property type="match status" value="1"/>
</dbReference>
<dbReference type="SUPFAM" id="SSF52172">
    <property type="entry name" value="CheY-like"/>
    <property type="match status" value="1"/>
</dbReference>
<dbReference type="PROSITE" id="PS50110">
    <property type="entry name" value="RESPONSE_REGULATORY"/>
    <property type="match status" value="1"/>
</dbReference>
<sequence>MKHRLFTLMMIFGVLAGQGMSRAEEMLQPQLPQESRQDRSAAPVIIVISQDWFPFHFIDDAGHPAGFMVDLWQLWAQKTDTTIEFQAAPWQETFAMVADGRADMHAGCYSTPDRESVLEYADPEQTSTAHIFFHKSIFGIKTLEDLVGFRIGGVKGSAVLDLVKQTVPRAEIHAYLTRQDLLDALERENIHVVVGDTLSMEYLLAQRGLLHNYRYHADRPLLRNAIHPAVQQGNAALLARIQEGMQLISEAERAELQHKWFGKTPLAKPGATDNNELVIACSENYAPFTFLDYKGKPVGLLIDIWKLWAQKTGQAIRFEVSYAWNETLDNLQYGMADIHSGLFRSPAREIWMDFSDPFYEIRSGLFYPRASGRVSCLAELAEQKVGIVRGSFQEEYLRTRYPEVEPVPFAHSEEMVIAVSNGQIRAFVGEIPRILRILTQLGKVSEFDHTSVLFSKKVFAGVVKGNDALLAQINDGFRQISNHELMEIERQWITDPASRYFTREDAYDIGLTPAETLWLREHKVLRVAGPRAFPPFQYVAEDGTVAGMASDYIRLISERLGVRMEVETQLLWPEVLQKAQERTLDVISCAAKTAERETYLTFTSPYLSFPMVIISRKDAPFIGGLQDLHGLRVAFIRRASTYEWFQRDQIEAIPYVVDSPLEALEAVSMDFADAHVGNLAANSYLIEKNGLTNLKIAAPTDYGRYDLAFAVRSDWPELVEMLNKALDSITQEEHNAIRQKWIAVRYEYGIDPARLRRIGIQLGVGIAVVLLLTMFWNRRVRRSEERFRGLTEYGTDITLAFQPDGTIIYQSPSFTPLLGYDAKELLGSSVFDLIHETEKPVWNQVVARILHDSQPQTFEHRIRHKNGSYLYVESNGINLLDNKALHAIVINARDMTQRKQAERDLQQAKEAAEAANLAKSAFLANMSHELRTPLNAILGFSQLLERTNSLSPEDQEDLSIIRRNGEHLLSLINDVLDMSKIEAGRMTVHEQSCDIYHLLEDLENMFKWRAEEKGLHFRVHCEPEVPRFVRTDPIKLRQVLLNLLSNAIKFTTHGQVQVRVGTLKRPQSGEAPSPSMTLMFEVEDTGSGVAPEEVNSLFDAFVQAKTEEKSHEGTGLGLAISRKFVHMLGGELTVTSELGHGSVFTFDIQVTPVTLEEVPNKPMSRRVIGLKPRQRQYRILVVDDKWESRQLLVRLLEPLGFAVQEGEDGQQAIDIWQRWEPHLIWMDMRMPIMDGYEATKQIKATIQGQATVIIALTASNFEEERTLILSAGCDDFLRKPFREADIFDLMQTHLGVQYIYEEAPEDVQAPEAPNQEHMLTLQALEPSLVHDLEYAIVTTDMSQITAIIQEISQQDAHLAATLTHLADRFQYTTMLQYLQQLQAQDEDKTHEER</sequence>
<dbReference type="InterPro" id="IPR001610">
    <property type="entry name" value="PAC"/>
</dbReference>
<dbReference type="CDD" id="cd17546">
    <property type="entry name" value="REC_hyHK_CKI1_RcsC-like"/>
    <property type="match status" value="1"/>
</dbReference>
<dbReference type="InterPro" id="IPR000014">
    <property type="entry name" value="PAS"/>
</dbReference>
<dbReference type="InterPro" id="IPR004358">
    <property type="entry name" value="Sig_transdc_His_kin-like_C"/>
</dbReference>
<keyword evidence="5" id="KW-0808">Transferase</keyword>
<dbReference type="SMART" id="SM00388">
    <property type="entry name" value="HisKA"/>
    <property type="match status" value="1"/>
</dbReference>
<keyword evidence="9" id="KW-0902">Two-component regulatory system</keyword>
<protein>
    <recommendedName>
        <fullName evidence="3">histidine kinase</fullName>
        <ecNumber evidence="3">2.7.13.3</ecNumber>
    </recommendedName>
</protein>
<dbReference type="InterPro" id="IPR035965">
    <property type="entry name" value="PAS-like_dom_sf"/>
</dbReference>
<dbReference type="InterPro" id="IPR036097">
    <property type="entry name" value="HisK_dim/P_sf"/>
</dbReference>
<dbReference type="SUPFAM" id="SSF47384">
    <property type="entry name" value="Homodimeric domain of signal transducing histidine kinase"/>
    <property type="match status" value="1"/>
</dbReference>
<evidence type="ECO:0000259" key="15">
    <source>
        <dbReference type="PROSITE" id="PS50110"/>
    </source>
</evidence>
<evidence type="ECO:0000256" key="5">
    <source>
        <dbReference type="ARBA" id="ARBA00022679"/>
    </source>
</evidence>
<dbReference type="Gene3D" id="1.10.287.130">
    <property type="match status" value="1"/>
</dbReference>
<dbReference type="SMART" id="SM00387">
    <property type="entry name" value="HATPase_c"/>
    <property type="match status" value="1"/>
</dbReference>
<gene>
    <name evidence="18" type="ORF">GF339_19945</name>
</gene>
<evidence type="ECO:0000256" key="10">
    <source>
        <dbReference type="ARBA" id="ARBA00023136"/>
    </source>
</evidence>
<evidence type="ECO:0000259" key="14">
    <source>
        <dbReference type="PROSITE" id="PS50109"/>
    </source>
</evidence>
<dbReference type="CDD" id="cd00082">
    <property type="entry name" value="HisKA"/>
    <property type="match status" value="1"/>
</dbReference>
<dbReference type="PROSITE" id="PS50113">
    <property type="entry name" value="PAC"/>
    <property type="match status" value="1"/>
</dbReference>
<dbReference type="InterPro" id="IPR000700">
    <property type="entry name" value="PAS-assoc_C"/>
</dbReference>
<dbReference type="Pfam" id="PF00497">
    <property type="entry name" value="SBP_bac_3"/>
    <property type="match status" value="3"/>
</dbReference>
<dbReference type="InterPro" id="IPR011006">
    <property type="entry name" value="CheY-like_superfamily"/>
</dbReference>
<dbReference type="Gene3D" id="3.40.190.10">
    <property type="entry name" value="Periplasmic binding protein-like II"/>
    <property type="match status" value="6"/>
</dbReference>
<comment type="caution">
    <text evidence="18">The sequence shown here is derived from an EMBL/GenBank/DDBJ whole genome shotgun (WGS) entry which is preliminary data.</text>
</comment>
<dbReference type="InterPro" id="IPR003594">
    <property type="entry name" value="HATPase_dom"/>
</dbReference>
<dbReference type="CDD" id="cd13706">
    <property type="entry name" value="PBP2_HisK_like_1"/>
    <property type="match status" value="2"/>
</dbReference>
<proteinExistence type="predicted"/>
<dbReference type="GO" id="GO:0005524">
    <property type="term" value="F:ATP binding"/>
    <property type="evidence" value="ECO:0007669"/>
    <property type="project" value="UniProtKB-KW"/>
</dbReference>
<dbReference type="CDD" id="cd16922">
    <property type="entry name" value="HATPase_EvgS-ArcB-TorS-like"/>
    <property type="match status" value="1"/>
</dbReference>
<dbReference type="PANTHER" id="PTHR45339:SF1">
    <property type="entry name" value="HYBRID SIGNAL TRANSDUCTION HISTIDINE KINASE J"/>
    <property type="match status" value="1"/>
</dbReference>
<dbReference type="PANTHER" id="PTHR45339">
    <property type="entry name" value="HYBRID SIGNAL TRANSDUCTION HISTIDINE KINASE J"/>
    <property type="match status" value="1"/>
</dbReference>
<evidence type="ECO:0000256" key="1">
    <source>
        <dbReference type="ARBA" id="ARBA00000085"/>
    </source>
</evidence>
<dbReference type="PROSITE" id="PS50109">
    <property type="entry name" value="HIS_KIN"/>
    <property type="match status" value="1"/>
</dbReference>
<evidence type="ECO:0000259" key="16">
    <source>
        <dbReference type="PROSITE" id="PS50112"/>
    </source>
</evidence>
<dbReference type="PROSITE" id="PS50112">
    <property type="entry name" value="PAS"/>
    <property type="match status" value="1"/>
</dbReference>
<dbReference type="Gene3D" id="3.40.50.2300">
    <property type="match status" value="1"/>
</dbReference>
<dbReference type="InterPro" id="IPR001789">
    <property type="entry name" value="Sig_transdc_resp-reg_receiver"/>
</dbReference>
<dbReference type="EMBL" id="WJJP01000650">
    <property type="protein sequence ID" value="MBD3326867.1"/>
    <property type="molecule type" value="Genomic_DNA"/>
</dbReference>
<accession>A0A9D5JZ05</accession>
<evidence type="ECO:0000256" key="3">
    <source>
        <dbReference type="ARBA" id="ARBA00012438"/>
    </source>
</evidence>
<dbReference type="GO" id="GO:0000155">
    <property type="term" value="F:phosphorelay sensor kinase activity"/>
    <property type="evidence" value="ECO:0007669"/>
    <property type="project" value="InterPro"/>
</dbReference>
<feature type="domain" description="Histidine kinase" evidence="14">
    <location>
        <begin position="925"/>
        <end position="1152"/>
    </location>
</feature>
<evidence type="ECO:0000256" key="13">
    <source>
        <dbReference type="SAM" id="Coils"/>
    </source>
</evidence>
<dbReference type="Pfam" id="PF00512">
    <property type="entry name" value="HisKA"/>
    <property type="match status" value="1"/>
</dbReference>
<organism evidence="18 19">
    <name type="scientific">candidate division KSB3 bacterium</name>
    <dbReference type="NCBI Taxonomy" id="2044937"/>
    <lineage>
        <taxon>Bacteria</taxon>
        <taxon>candidate division KSB3</taxon>
    </lineage>
</organism>
<dbReference type="SMART" id="SM00062">
    <property type="entry name" value="PBPb"/>
    <property type="match status" value="3"/>
</dbReference>
<dbReference type="CDD" id="cd00130">
    <property type="entry name" value="PAS"/>
    <property type="match status" value="1"/>
</dbReference>
<dbReference type="Pfam" id="PF00072">
    <property type="entry name" value="Response_reg"/>
    <property type="match status" value="1"/>
</dbReference>
<feature type="domain" description="Response regulatory" evidence="15">
    <location>
        <begin position="1178"/>
        <end position="1294"/>
    </location>
</feature>
<dbReference type="InterPro" id="IPR005467">
    <property type="entry name" value="His_kinase_dom"/>
</dbReference>
<dbReference type="SUPFAM" id="SSF55785">
    <property type="entry name" value="PYP-like sensor domain (PAS domain)"/>
    <property type="match status" value="1"/>
</dbReference>
<reference evidence="18" key="1">
    <citation type="submission" date="2019-11" db="EMBL/GenBank/DDBJ databases">
        <title>Microbial mats filling the niche in hypersaline microbial mats.</title>
        <authorList>
            <person name="Wong H.L."/>
            <person name="Macleod F.I."/>
            <person name="White R.A. III"/>
            <person name="Burns B.P."/>
        </authorList>
    </citation>
    <scope>NUCLEOTIDE SEQUENCE</scope>
    <source>
        <strain evidence="18">Rbin_158</strain>
    </source>
</reference>
<evidence type="ECO:0000259" key="17">
    <source>
        <dbReference type="PROSITE" id="PS50113"/>
    </source>
</evidence>
<dbReference type="InterPro" id="IPR001638">
    <property type="entry name" value="Solute-binding_3/MltF_N"/>
</dbReference>
<feature type="domain" description="PAC" evidence="17">
    <location>
        <begin position="856"/>
        <end position="907"/>
    </location>
</feature>